<accession>A0A1Y1I6I6</accession>
<proteinExistence type="predicted"/>
<evidence type="ECO:0000313" key="2">
    <source>
        <dbReference type="EMBL" id="GAQ85039.1"/>
    </source>
</evidence>
<sequence length="277" mass="29758">MASYANPSGNELQEEGGAACRLGATEGHQLSPSTTRSLARLPLCLNLPQLLPVPVDGLVFGRAKEGKVVAMSSTIEGIPLARPTCSRTELTRLIPHISCSACTKPSALPSPKQNFLDACSESLDAFSGQKTGGRADEEGVVPPLNEHCRLGGLFRSMGGNGTAPRRPKQWSAVDKMTHVHKSGELIRKYRMSGTKQSTSFFGDHRVLVKVEWSPPYSGVVTVSDWGGEMVTETELQSAKNLPQEVFFDPTPANLVPTEANSESRQSAPKSLGKARPY</sequence>
<evidence type="ECO:0000256" key="1">
    <source>
        <dbReference type="SAM" id="MobiDB-lite"/>
    </source>
</evidence>
<feature type="region of interest" description="Disordered" evidence="1">
    <location>
        <begin position="254"/>
        <end position="277"/>
    </location>
</feature>
<protein>
    <submittedName>
        <fullName evidence="2">Uncharacterized protein</fullName>
    </submittedName>
</protein>
<keyword evidence="3" id="KW-1185">Reference proteome</keyword>
<gene>
    <name evidence="2" type="ORF">KFL_002180140</name>
</gene>
<dbReference type="AlphaFoldDB" id="A0A1Y1I6I6"/>
<dbReference type="Proteomes" id="UP000054558">
    <property type="component" value="Unassembled WGS sequence"/>
</dbReference>
<dbReference type="EMBL" id="DF237167">
    <property type="protein sequence ID" value="GAQ85039.1"/>
    <property type="molecule type" value="Genomic_DNA"/>
</dbReference>
<reference evidence="2 3" key="1">
    <citation type="journal article" date="2014" name="Nat. Commun.">
        <title>Klebsormidium flaccidum genome reveals primary factors for plant terrestrial adaptation.</title>
        <authorList>
            <person name="Hori K."/>
            <person name="Maruyama F."/>
            <person name="Fujisawa T."/>
            <person name="Togashi T."/>
            <person name="Yamamoto N."/>
            <person name="Seo M."/>
            <person name="Sato S."/>
            <person name="Yamada T."/>
            <person name="Mori H."/>
            <person name="Tajima N."/>
            <person name="Moriyama T."/>
            <person name="Ikeuchi M."/>
            <person name="Watanabe M."/>
            <person name="Wada H."/>
            <person name="Kobayashi K."/>
            <person name="Saito M."/>
            <person name="Masuda T."/>
            <person name="Sasaki-Sekimoto Y."/>
            <person name="Mashiguchi K."/>
            <person name="Awai K."/>
            <person name="Shimojima M."/>
            <person name="Masuda S."/>
            <person name="Iwai M."/>
            <person name="Nobusawa T."/>
            <person name="Narise T."/>
            <person name="Kondo S."/>
            <person name="Saito H."/>
            <person name="Sato R."/>
            <person name="Murakawa M."/>
            <person name="Ihara Y."/>
            <person name="Oshima-Yamada Y."/>
            <person name="Ohtaka K."/>
            <person name="Satoh M."/>
            <person name="Sonobe K."/>
            <person name="Ishii M."/>
            <person name="Ohtani R."/>
            <person name="Kanamori-Sato M."/>
            <person name="Honoki R."/>
            <person name="Miyazaki D."/>
            <person name="Mochizuki H."/>
            <person name="Umetsu J."/>
            <person name="Higashi K."/>
            <person name="Shibata D."/>
            <person name="Kamiya Y."/>
            <person name="Sato N."/>
            <person name="Nakamura Y."/>
            <person name="Tabata S."/>
            <person name="Ida S."/>
            <person name="Kurokawa K."/>
            <person name="Ohta H."/>
        </authorList>
    </citation>
    <scope>NUCLEOTIDE SEQUENCE [LARGE SCALE GENOMIC DNA]</scope>
    <source>
        <strain evidence="2 3">NIES-2285</strain>
    </source>
</reference>
<name>A0A1Y1I6I6_KLENI</name>
<feature type="compositionally biased region" description="Polar residues" evidence="1">
    <location>
        <begin position="258"/>
        <end position="268"/>
    </location>
</feature>
<evidence type="ECO:0000313" key="3">
    <source>
        <dbReference type="Proteomes" id="UP000054558"/>
    </source>
</evidence>
<organism evidence="2 3">
    <name type="scientific">Klebsormidium nitens</name>
    <name type="common">Green alga</name>
    <name type="synonym">Ulothrix nitens</name>
    <dbReference type="NCBI Taxonomy" id="105231"/>
    <lineage>
        <taxon>Eukaryota</taxon>
        <taxon>Viridiplantae</taxon>
        <taxon>Streptophyta</taxon>
        <taxon>Klebsormidiophyceae</taxon>
        <taxon>Klebsormidiales</taxon>
        <taxon>Klebsormidiaceae</taxon>
        <taxon>Klebsormidium</taxon>
    </lineage>
</organism>